<name>A0ABS8PUB3_9BACT</name>
<dbReference type="GO" id="GO:0008745">
    <property type="term" value="F:N-acetylmuramoyl-L-alanine amidase activity"/>
    <property type="evidence" value="ECO:0007669"/>
    <property type="project" value="UniProtKB-EC"/>
</dbReference>
<dbReference type="SUPFAM" id="SSF55846">
    <property type="entry name" value="N-acetylmuramoyl-L-alanine amidase-like"/>
    <property type="match status" value="1"/>
</dbReference>
<protein>
    <submittedName>
        <fullName evidence="2">N-acetylmuramoyl-L-alanine amidase</fullName>
        <ecNumber evidence="2">3.5.1.28</ecNumber>
    </submittedName>
</protein>
<proteinExistence type="predicted"/>
<accession>A0ABS8PUB3</accession>
<dbReference type="EMBL" id="JAJNEC010000005">
    <property type="protein sequence ID" value="MCD2424480.1"/>
    <property type="molecule type" value="Genomic_DNA"/>
</dbReference>
<dbReference type="Proteomes" id="UP001199816">
    <property type="component" value="Unassembled WGS sequence"/>
</dbReference>
<dbReference type="Gene3D" id="3.40.80.10">
    <property type="entry name" value="Peptidoglycan recognition protein-like"/>
    <property type="match status" value="1"/>
</dbReference>
<evidence type="ECO:0000313" key="2">
    <source>
        <dbReference type="EMBL" id="MCD2424480.1"/>
    </source>
</evidence>
<sequence>MKREIKYIVVHCTATPTTTTIKSIERYWKVTLGWANPGYHYIIERNGVLVNLLPEDEIANGVKGYNKNAIHISYIGGIDADGRPVDNRTDAQKRIMWEWLLLHQEKYPGATILGHRDFPGVTKSCPSFDVREWMKCWEKNNGQDLIAKE</sequence>
<dbReference type="RefSeq" id="WP_231006553.1">
    <property type="nucleotide sequence ID" value="NZ_JAJNEC010000005.1"/>
</dbReference>
<reference evidence="2 3" key="1">
    <citation type="submission" date="2021-11" db="EMBL/GenBank/DDBJ databases">
        <title>Genomic of Niabella pedocola.</title>
        <authorList>
            <person name="Wu T."/>
        </authorList>
    </citation>
    <scope>NUCLEOTIDE SEQUENCE [LARGE SCALE GENOMIC DNA]</scope>
    <source>
        <strain evidence="2 3">JCM 31011</strain>
    </source>
</reference>
<dbReference type="PANTHER" id="PTHR11022:SF41">
    <property type="entry name" value="PEPTIDOGLYCAN-RECOGNITION PROTEIN LC-RELATED"/>
    <property type="match status" value="1"/>
</dbReference>
<evidence type="ECO:0000259" key="1">
    <source>
        <dbReference type="Pfam" id="PF01510"/>
    </source>
</evidence>
<keyword evidence="3" id="KW-1185">Reference proteome</keyword>
<dbReference type="PANTHER" id="PTHR11022">
    <property type="entry name" value="PEPTIDOGLYCAN RECOGNITION PROTEIN"/>
    <property type="match status" value="1"/>
</dbReference>
<dbReference type="InterPro" id="IPR015510">
    <property type="entry name" value="PGRP"/>
</dbReference>
<comment type="caution">
    <text evidence="2">The sequence shown here is derived from an EMBL/GenBank/DDBJ whole genome shotgun (WGS) entry which is preliminary data.</text>
</comment>
<dbReference type="InterPro" id="IPR002502">
    <property type="entry name" value="Amidase_domain"/>
</dbReference>
<evidence type="ECO:0000313" key="3">
    <source>
        <dbReference type="Proteomes" id="UP001199816"/>
    </source>
</evidence>
<dbReference type="EC" id="3.5.1.28" evidence="2"/>
<dbReference type="InterPro" id="IPR036505">
    <property type="entry name" value="Amidase/PGRP_sf"/>
</dbReference>
<keyword evidence="2" id="KW-0378">Hydrolase</keyword>
<dbReference type="Pfam" id="PF01510">
    <property type="entry name" value="Amidase_2"/>
    <property type="match status" value="1"/>
</dbReference>
<gene>
    <name evidence="2" type="ORF">LQ567_16995</name>
</gene>
<dbReference type="CDD" id="cd06583">
    <property type="entry name" value="PGRP"/>
    <property type="match status" value="1"/>
</dbReference>
<feature type="domain" description="N-acetylmuramoyl-L-alanine amidase" evidence="1">
    <location>
        <begin position="2"/>
        <end position="127"/>
    </location>
</feature>
<organism evidence="2 3">
    <name type="scientific">Niabella pedocola</name>
    <dbReference type="NCBI Taxonomy" id="1752077"/>
    <lineage>
        <taxon>Bacteria</taxon>
        <taxon>Pseudomonadati</taxon>
        <taxon>Bacteroidota</taxon>
        <taxon>Chitinophagia</taxon>
        <taxon>Chitinophagales</taxon>
        <taxon>Chitinophagaceae</taxon>
        <taxon>Niabella</taxon>
    </lineage>
</organism>